<dbReference type="SMART" id="SM00363">
    <property type="entry name" value="S4"/>
    <property type="match status" value="1"/>
</dbReference>
<keyword evidence="3" id="KW-0238">DNA-binding</keyword>
<name>A0A2Z4AEW7_9BACT</name>
<keyword evidence="7" id="KW-0346">Stress response</keyword>
<dbReference type="KEGG" id="mtar:DF168_02144"/>
<dbReference type="Proteomes" id="UP000247465">
    <property type="component" value="Chromosome"/>
</dbReference>
<sequence>MEEQRKARVDKWLWATRIFRSRSRATQACQFGDVLVRGKRVKPSQIIRVGDIVEVNRDGWVRQMKVVTPIEQRVGAKPAENCFKELGPKAGPKNRVRQIEEGIAFRDQGVGRPTKRDRREWERKVNFGQ</sequence>
<gene>
    <name evidence="7" type="primary">hslR</name>
    <name evidence="7" type="ORF">DF168_02144</name>
</gene>
<comment type="similarity">
    <text evidence="1">Belongs to the HSP15 family.</text>
</comment>
<feature type="region of interest" description="Disordered" evidence="5">
    <location>
        <begin position="107"/>
        <end position="129"/>
    </location>
</feature>
<evidence type="ECO:0000256" key="4">
    <source>
        <dbReference type="PROSITE-ProRule" id="PRU00182"/>
    </source>
</evidence>
<dbReference type="EMBL" id="CP029803">
    <property type="protein sequence ID" value="AWT60919.1"/>
    <property type="molecule type" value="Genomic_DNA"/>
</dbReference>
<accession>A0A2Z4AEW7</accession>
<dbReference type="CDD" id="cd00165">
    <property type="entry name" value="S4"/>
    <property type="match status" value="1"/>
</dbReference>
<dbReference type="InterPro" id="IPR036986">
    <property type="entry name" value="S4_RNA-bd_sf"/>
</dbReference>
<dbReference type="InterPro" id="IPR002942">
    <property type="entry name" value="S4_RNA-bd"/>
</dbReference>
<dbReference type="PIRSF" id="PIRSF016821">
    <property type="entry name" value="HSP15"/>
    <property type="match status" value="1"/>
</dbReference>
<evidence type="ECO:0000256" key="3">
    <source>
        <dbReference type="ARBA" id="ARBA00023125"/>
    </source>
</evidence>
<organism evidence="7 8">
    <name type="scientific">Candidatus Moanibacter tarae</name>
    <dbReference type="NCBI Taxonomy" id="2200854"/>
    <lineage>
        <taxon>Bacteria</taxon>
        <taxon>Pseudomonadati</taxon>
        <taxon>Verrucomicrobiota</taxon>
        <taxon>Opitutia</taxon>
        <taxon>Puniceicoccales</taxon>
        <taxon>Puniceicoccales incertae sedis</taxon>
        <taxon>Candidatus Moanibacter</taxon>
    </lineage>
</organism>
<keyword evidence="2 4" id="KW-0694">RNA-binding</keyword>
<dbReference type="InterPro" id="IPR025708">
    <property type="entry name" value="HSP15"/>
</dbReference>
<evidence type="ECO:0000256" key="2">
    <source>
        <dbReference type="ARBA" id="ARBA00022884"/>
    </source>
</evidence>
<protein>
    <submittedName>
        <fullName evidence="7">Heat shock protein 15</fullName>
    </submittedName>
</protein>
<dbReference type="GO" id="GO:0003677">
    <property type="term" value="F:DNA binding"/>
    <property type="evidence" value="ECO:0007669"/>
    <property type="project" value="UniProtKB-KW"/>
</dbReference>
<dbReference type="GO" id="GO:0043023">
    <property type="term" value="F:ribosomal large subunit binding"/>
    <property type="evidence" value="ECO:0007669"/>
    <property type="project" value="InterPro"/>
</dbReference>
<dbReference type="SUPFAM" id="SSF55174">
    <property type="entry name" value="Alpha-L RNA-binding motif"/>
    <property type="match status" value="1"/>
</dbReference>
<evidence type="ECO:0000256" key="5">
    <source>
        <dbReference type="SAM" id="MobiDB-lite"/>
    </source>
</evidence>
<proteinExistence type="inferred from homology"/>
<dbReference type="GO" id="GO:0003727">
    <property type="term" value="F:single-stranded RNA binding"/>
    <property type="evidence" value="ECO:0007669"/>
    <property type="project" value="InterPro"/>
</dbReference>
<feature type="compositionally biased region" description="Basic and acidic residues" evidence="5">
    <location>
        <begin position="117"/>
        <end position="129"/>
    </location>
</feature>
<evidence type="ECO:0000313" key="7">
    <source>
        <dbReference type="EMBL" id="AWT60919.1"/>
    </source>
</evidence>
<evidence type="ECO:0000259" key="6">
    <source>
        <dbReference type="SMART" id="SM00363"/>
    </source>
</evidence>
<dbReference type="AlphaFoldDB" id="A0A2Z4AEW7"/>
<reference evidence="7 8" key="1">
    <citation type="submission" date="2018-06" db="EMBL/GenBank/DDBJ databases">
        <title>Draft Genome Sequence of a Novel Marine Bacterium Related to the Verrucomicrobia.</title>
        <authorList>
            <person name="Vosseberg J."/>
            <person name="Martijn J."/>
            <person name="Ettema T.J.G."/>
        </authorList>
    </citation>
    <scope>NUCLEOTIDE SEQUENCE [LARGE SCALE GENOMIC DNA]</scope>
    <source>
        <strain evidence="7">TARA_B100001123</strain>
    </source>
</reference>
<feature type="domain" description="RNA-binding S4" evidence="6">
    <location>
        <begin position="7"/>
        <end position="69"/>
    </location>
</feature>
<dbReference type="Gene3D" id="3.10.290.10">
    <property type="entry name" value="RNA-binding S4 domain"/>
    <property type="match status" value="1"/>
</dbReference>
<dbReference type="PROSITE" id="PS50889">
    <property type="entry name" value="S4"/>
    <property type="match status" value="1"/>
</dbReference>
<evidence type="ECO:0000256" key="1">
    <source>
        <dbReference type="ARBA" id="ARBA00008396"/>
    </source>
</evidence>
<evidence type="ECO:0000313" key="8">
    <source>
        <dbReference type="Proteomes" id="UP000247465"/>
    </source>
</evidence>
<dbReference type="GO" id="GO:0034605">
    <property type="term" value="P:cellular response to heat"/>
    <property type="evidence" value="ECO:0007669"/>
    <property type="project" value="InterPro"/>
</dbReference>
<dbReference type="Pfam" id="PF01479">
    <property type="entry name" value="S4"/>
    <property type="match status" value="1"/>
</dbReference>